<gene>
    <name evidence="1" type="ORF">A3C19_03555</name>
</gene>
<protein>
    <submittedName>
        <fullName evidence="1">Uncharacterized protein</fullName>
    </submittedName>
</protein>
<evidence type="ECO:0000313" key="2">
    <source>
        <dbReference type="Proteomes" id="UP000178532"/>
    </source>
</evidence>
<evidence type="ECO:0000313" key="1">
    <source>
        <dbReference type="EMBL" id="OGG62274.1"/>
    </source>
</evidence>
<dbReference type="STRING" id="1798495.A3C19_03555"/>
<organism evidence="1 2">
    <name type="scientific">Candidatus Kaiserbacteria bacterium RIFCSPHIGHO2_02_FULL_54_22</name>
    <dbReference type="NCBI Taxonomy" id="1798495"/>
    <lineage>
        <taxon>Bacteria</taxon>
        <taxon>Candidatus Kaiseribacteriota</taxon>
    </lineage>
</organism>
<comment type="caution">
    <text evidence="1">The sequence shown here is derived from an EMBL/GenBank/DDBJ whole genome shotgun (WGS) entry which is preliminary data.</text>
</comment>
<reference evidence="1 2" key="1">
    <citation type="journal article" date="2016" name="Nat. Commun.">
        <title>Thousands of microbial genomes shed light on interconnected biogeochemical processes in an aquifer system.</title>
        <authorList>
            <person name="Anantharaman K."/>
            <person name="Brown C.T."/>
            <person name="Hug L.A."/>
            <person name="Sharon I."/>
            <person name="Castelle C.J."/>
            <person name="Probst A.J."/>
            <person name="Thomas B.C."/>
            <person name="Singh A."/>
            <person name="Wilkins M.J."/>
            <person name="Karaoz U."/>
            <person name="Brodie E.L."/>
            <person name="Williams K.H."/>
            <person name="Hubbard S.S."/>
            <person name="Banfield J.F."/>
        </authorList>
    </citation>
    <scope>NUCLEOTIDE SEQUENCE [LARGE SCALE GENOMIC DNA]</scope>
</reference>
<sequence>MGDHRHDPEFAKLPVGRFSLYKSIPKSGVRAGTGVVFRTRLMKGHYTDTKGSKAIFYGRRVGFEVIKEVILESCKGLPNPPRKAAPDREVLQFKAISHKKNGANSMEVYAGAERRIAQKRGLLVEKAKLVKELEAINGELAEIAILENARAVLVAATPKT</sequence>
<proteinExistence type="predicted"/>
<dbReference type="AlphaFoldDB" id="A0A1F6DLH9"/>
<dbReference type="Proteomes" id="UP000178532">
    <property type="component" value="Unassembled WGS sequence"/>
</dbReference>
<accession>A0A1F6DLH9</accession>
<dbReference type="EMBL" id="MFLI01000010">
    <property type="protein sequence ID" value="OGG62274.1"/>
    <property type="molecule type" value="Genomic_DNA"/>
</dbReference>
<name>A0A1F6DLH9_9BACT</name>